<dbReference type="InterPro" id="IPR000182">
    <property type="entry name" value="GNAT_dom"/>
</dbReference>
<comment type="similarity">
    <text evidence="3">Belongs to the acetyltransferase family. RimJ subfamily.</text>
</comment>
<keyword evidence="6" id="KW-1185">Reference proteome</keyword>
<dbReference type="EMBL" id="CP104965">
    <property type="protein sequence ID" value="UXN71533.1"/>
    <property type="molecule type" value="Genomic_DNA"/>
</dbReference>
<gene>
    <name evidence="5" type="ORF">N8A98_10270</name>
</gene>
<reference evidence="5 6" key="1">
    <citation type="submission" date="2022-09" db="EMBL/GenBank/DDBJ databases">
        <title>Interaction between co-microsymbionts with complementary sets of symbiotic genes in legume-rhizobium systems.</title>
        <authorList>
            <person name="Safronova V."/>
            <person name="Sazanova A."/>
            <person name="Afonin A."/>
            <person name="Chirak E."/>
        </authorList>
    </citation>
    <scope>NUCLEOTIDE SEQUENCE [LARGE SCALE GENOMIC DNA]</scope>
    <source>
        <strain evidence="5 6">A18/4-1</strain>
    </source>
</reference>
<organism evidence="5 6">
    <name type="scientific">Devosia neptuniae</name>
    <dbReference type="NCBI Taxonomy" id="191302"/>
    <lineage>
        <taxon>Bacteria</taxon>
        <taxon>Pseudomonadati</taxon>
        <taxon>Pseudomonadota</taxon>
        <taxon>Alphaproteobacteria</taxon>
        <taxon>Hyphomicrobiales</taxon>
        <taxon>Devosiaceae</taxon>
        <taxon>Devosia</taxon>
    </lineage>
</organism>
<dbReference type="Proteomes" id="UP001061862">
    <property type="component" value="Chromosome"/>
</dbReference>
<dbReference type="InterPro" id="IPR051531">
    <property type="entry name" value="N-acetyltransferase"/>
</dbReference>
<evidence type="ECO:0000256" key="3">
    <source>
        <dbReference type="ARBA" id="ARBA00038502"/>
    </source>
</evidence>
<protein>
    <submittedName>
        <fullName evidence="5">GNAT family N-acetyltransferase</fullName>
    </submittedName>
</protein>
<dbReference type="Pfam" id="PF13302">
    <property type="entry name" value="Acetyltransf_3"/>
    <property type="match status" value="1"/>
</dbReference>
<dbReference type="PANTHER" id="PTHR43792:SF8">
    <property type="entry name" value="[RIBOSOMAL PROTEIN US5]-ALANINE N-ACETYLTRANSFERASE"/>
    <property type="match status" value="1"/>
</dbReference>
<evidence type="ECO:0000313" key="5">
    <source>
        <dbReference type="EMBL" id="UXN71533.1"/>
    </source>
</evidence>
<accession>A0ABY6CND7</accession>
<evidence type="ECO:0000259" key="4">
    <source>
        <dbReference type="PROSITE" id="PS51186"/>
    </source>
</evidence>
<dbReference type="InterPro" id="IPR016181">
    <property type="entry name" value="Acyl_CoA_acyltransferase"/>
</dbReference>
<evidence type="ECO:0000256" key="2">
    <source>
        <dbReference type="ARBA" id="ARBA00023315"/>
    </source>
</evidence>
<dbReference type="PANTHER" id="PTHR43792">
    <property type="entry name" value="GNAT FAMILY, PUTATIVE (AFU_ORTHOLOGUE AFUA_3G00765)-RELATED-RELATED"/>
    <property type="match status" value="1"/>
</dbReference>
<dbReference type="SUPFAM" id="SSF55729">
    <property type="entry name" value="Acyl-CoA N-acyltransferases (Nat)"/>
    <property type="match status" value="1"/>
</dbReference>
<keyword evidence="1" id="KW-0808">Transferase</keyword>
<proteinExistence type="inferred from homology"/>
<keyword evidence="2" id="KW-0012">Acyltransferase</keyword>
<sequence>MMDKFKQALPATIATDRLLLTTPVLAHVPEMAVLANNERIYQVLSRLPHPYDESHGRFFVETIARGPEEFAWSILREGAYIGTIGLHLLPDRLPELGYWLGEPFWGQGYATEAALAVVAAAKATGLVPALRSRALLDNAGSRRVLAKAGFVQTGEGLDSDGTLKGERMALVELEFAS</sequence>
<evidence type="ECO:0000256" key="1">
    <source>
        <dbReference type="ARBA" id="ARBA00022679"/>
    </source>
</evidence>
<feature type="domain" description="N-acetyltransferase" evidence="4">
    <location>
        <begin position="26"/>
        <end position="177"/>
    </location>
</feature>
<evidence type="ECO:0000313" key="6">
    <source>
        <dbReference type="Proteomes" id="UP001061862"/>
    </source>
</evidence>
<dbReference type="Gene3D" id="3.40.630.30">
    <property type="match status" value="1"/>
</dbReference>
<dbReference type="RefSeq" id="WP_262171128.1">
    <property type="nucleotide sequence ID" value="NZ_CP104965.1"/>
</dbReference>
<dbReference type="PROSITE" id="PS51186">
    <property type="entry name" value="GNAT"/>
    <property type="match status" value="1"/>
</dbReference>
<name>A0ABY6CND7_9HYPH</name>